<dbReference type="FunFam" id="3.40.1010.10:FF:000001">
    <property type="entry name" value="Siroheme synthase"/>
    <property type="match status" value="1"/>
</dbReference>
<dbReference type="NCBIfam" id="NF004790">
    <property type="entry name" value="PRK06136.1"/>
    <property type="match status" value="1"/>
</dbReference>
<dbReference type="Pfam" id="PF00590">
    <property type="entry name" value="TP_methylase"/>
    <property type="match status" value="1"/>
</dbReference>
<dbReference type="Gene3D" id="3.30.950.10">
    <property type="entry name" value="Methyltransferase, Cobalt-precorrin-4 Transmethylase, Domain 2"/>
    <property type="match status" value="1"/>
</dbReference>
<dbReference type="InterPro" id="IPR014777">
    <property type="entry name" value="4pyrrole_Mease_sub1"/>
</dbReference>
<dbReference type="InterPro" id="IPR050161">
    <property type="entry name" value="Siro_Cobalamin_biosynth"/>
</dbReference>
<proteinExistence type="inferred from homology"/>
<evidence type="ECO:0000256" key="8">
    <source>
        <dbReference type="ARBA" id="ARBA00079776"/>
    </source>
</evidence>
<name>A0A4V3X8J3_ALKAL</name>
<keyword evidence="5 9" id="KW-0808">Transferase</keyword>
<organism evidence="11 12">
    <name type="scientific">Alkalihalobacillus alcalophilus ATCC 27647 = CGMCC 1.3604</name>
    <dbReference type="NCBI Taxonomy" id="1218173"/>
    <lineage>
        <taxon>Bacteria</taxon>
        <taxon>Bacillati</taxon>
        <taxon>Bacillota</taxon>
        <taxon>Bacilli</taxon>
        <taxon>Bacillales</taxon>
        <taxon>Bacillaceae</taxon>
        <taxon>Alkalihalobacillus</taxon>
    </lineage>
</organism>
<dbReference type="SUPFAM" id="SSF53790">
    <property type="entry name" value="Tetrapyrrole methylase"/>
    <property type="match status" value="1"/>
</dbReference>
<accession>A0A4V3X8J3</accession>
<dbReference type="CDD" id="cd11642">
    <property type="entry name" value="SUMT"/>
    <property type="match status" value="1"/>
</dbReference>
<dbReference type="InterPro" id="IPR003043">
    <property type="entry name" value="Uropor_MeTrfase_CS"/>
</dbReference>
<gene>
    <name evidence="11" type="ORF">AJ85_10320</name>
</gene>
<keyword evidence="7" id="KW-0627">Porphyrin biosynthesis</keyword>
<dbReference type="Gene3D" id="3.40.1010.10">
    <property type="entry name" value="Cobalt-precorrin-4 Transmethylase, Domain 1"/>
    <property type="match status" value="1"/>
</dbReference>
<dbReference type="GO" id="GO:0032259">
    <property type="term" value="P:methylation"/>
    <property type="evidence" value="ECO:0007669"/>
    <property type="project" value="UniProtKB-KW"/>
</dbReference>
<feature type="domain" description="Tetrapyrrole methylase" evidence="10">
    <location>
        <begin position="6"/>
        <end position="218"/>
    </location>
</feature>
<comment type="caution">
    <text evidence="11">The sequence shown here is derived from an EMBL/GenBank/DDBJ whole genome shotgun (WGS) entry which is preliminary data.</text>
</comment>
<dbReference type="InterPro" id="IPR014776">
    <property type="entry name" value="4pyrrole_Mease_sub2"/>
</dbReference>
<evidence type="ECO:0000259" key="10">
    <source>
        <dbReference type="Pfam" id="PF00590"/>
    </source>
</evidence>
<sequence>MSTKGKVFLVGAGPGDIELLTIKGKRVLEQADVVIIDRLVNPHLLMEANNQAKVIYCGKQPCKHTLRQEDIQTEMLIHAKKGKQVVRLKGGDPAVFGRVGEEAAFLKKNGIAYEIVPGITSGIAASMYAGVPVTHRDYSTSFAVVTGHCHNQLGKPKVNWEALAQSVDTILFYMGISEIETITTELMAKGKPAQTPVLVIQWGTYSRQKTVEGTLSNIYREVKKAKVKNPAMIVVGDIVSKREQFSWFGQKPYSGLGVLTFTKEETPLVSMFRENGADVYRYSLSSLQSGEVTTDVVQAAFKASPQQGLVFFETIHVRGFIQKLMQLGYDIRELQAPLLAGTQEVLKEFNRYGFQVDFAEEQKHLMQLRIGGDSSIELLSPVTKMAISRLLEEGHVNTLLCESEEELMVVERCFQEIRFQDFAVPLKLLINNVETNAIGQFTNKWNVEIIDSLNLEEDLPTLQSI</sequence>
<evidence type="ECO:0000256" key="2">
    <source>
        <dbReference type="ARBA" id="ARBA00012162"/>
    </source>
</evidence>
<evidence type="ECO:0000313" key="12">
    <source>
        <dbReference type="Proteomes" id="UP000297014"/>
    </source>
</evidence>
<dbReference type="EMBL" id="JALP01000140">
    <property type="protein sequence ID" value="THG90522.1"/>
    <property type="molecule type" value="Genomic_DNA"/>
</dbReference>
<dbReference type="GO" id="GO:0004851">
    <property type="term" value="F:uroporphyrin-III C-methyltransferase activity"/>
    <property type="evidence" value="ECO:0007669"/>
    <property type="project" value="UniProtKB-EC"/>
</dbReference>
<reference evidence="11 12" key="1">
    <citation type="submission" date="2014-01" db="EMBL/GenBank/DDBJ databases">
        <title>Draft genome sequencing of Bacillus alcalophilus CGMCC 1.3604.</title>
        <authorList>
            <person name="Yang J."/>
            <person name="Diao L."/>
            <person name="Yang S."/>
        </authorList>
    </citation>
    <scope>NUCLEOTIDE SEQUENCE [LARGE SCALE GENOMIC DNA]</scope>
    <source>
        <strain evidence="11 12">CGMCC 1.3604</strain>
    </source>
</reference>
<evidence type="ECO:0000256" key="9">
    <source>
        <dbReference type="RuleBase" id="RU003960"/>
    </source>
</evidence>
<dbReference type="FunFam" id="3.30.950.10:FF:000001">
    <property type="entry name" value="Siroheme synthase"/>
    <property type="match status" value="1"/>
</dbReference>
<evidence type="ECO:0000256" key="4">
    <source>
        <dbReference type="ARBA" id="ARBA00022603"/>
    </source>
</evidence>
<dbReference type="OrthoDB" id="9815856at2"/>
<dbReference type="PANTHER" id="PTHR45790">
    <property type="entry name" value="SIROHEME SYNTHASE-RELATED"/>
    <property type="match status" value="1"/>
</dbReference>
<dbReference type="GO" id="GO:0019354">
    <property type="term" value="P:siroheme biosynthetic process"/>
    <property type="evidence" value="ECO:0007669"/>
    <property type="project" value="InterPro"/>
</dbReference>
<dbReference type="RefSeq" id="WP_003321394.1">
    <property type="nucleotide sequence ID" value="NZ_ALPT02000055.1"/>
</dbReference>
<dbReference type="AlphaFoldDB" id="A0A4V3X8J3"/>
<evidence type="ECO:0000256" key="1">
    <source>
        <dbReference type="ARBA" id="ARBA00005879"/>
    </source>
</evidence>
<evidence type="ECO:0000313" key="11">
    <source>
        <dbReference type="EMBL" id="THG90522.1"/>
    </source>
</evidence>
<dbReference type="InterPro" id="IPR000878">
    <property type="entry name" value="4pyrrol_Mease"/>
</dbReference>
<dbReference type="PANTHER" id="PTHR45790:SF3">
    <property type="entry name" value="S-ADENOSYL-L-METHIONINE-DEPENDENT UROPORPHYRINOGEN III METHYLTRANSFERASE, CHLOROPLASTIC"/>
    <property type="match status" value="1"/>
</dbReference>
<protein>
    <recommendedName>
        <fullName evidence="3">Uroporphyrinogen-III C-methyltransferase</fullName>
        <ecNumber evidence="2">2.1.1.107</ecNumber>
    </recommendedName>
    <alternativeName>
        <fullName evidence="8">Uroporphyrinogen III methylase</fullName>
    </alternativeName>
</protein>
<dbReference type="Proteomes" id="UP000297014">
    <property type="component" value="Unassembled WGS sequence"/>
</dbReference>
<dbReference type="InterPro" id="IPR006366">
    <property type="entry name" value="CobA/CysG_C"/>
</dbReference>
<comment type="similarity">
    <text evidence="1 9">Belongs to the precorrin methyltransferase family.</text>
</comment>
<dbReference type="InterPro" id="IPR035996">
    <property type="entry name" value="4pyrrol_Methylase_sf"/>
</dbReference>
<dbReference type="PROSITE" id="PS00840">
    <property type="entry name" value="SUMT_2"/>
    <property type="match status" value="1"/>
</dbReference>
<evidence type="ECO:0000256" key="6">
    <source>
        <dbReference type="ARBA" id="ARBA00022691"/>
    </source>
</evidence>
<dbReference type="NCBIfam" id="TIGR01469">
    <property type="entry name" value="cobA_cysG_Cterm"/>
    <property type="match status" value="1"/>
</dbReference>
<evidence type="ECO:0000256" key="5">
    <source>
        <dbReference type="ARBA" id="ARBA00022679"/>
    </source>
</evidence>
<keyword evidence="4 9" id="KW-0489">Methyltransferase</keyword>
<keyword evidence="6" id="KW-0949">S-adenosyl-L-methionine</keyword>
<dbReference type="PROSITE" id="PS00839">
    <property type="entry name" value="SUMT_1"/>
    <property type="match status" value="1"/>
</dbReference>
<evidence type="ECO:0000256" key="3">
    <source>
        <dbReference type="ARBA" id="ARBA00018323"/>
    </source>
</evidence>
<dbReference type="EC" id="2.1.1.107" evidence="2"/>
<evidence type="ECO:0000256" key="7">
    <source>
        <dbReference type="ARBA" id="ARBA00023244"/>
    </source>
</evidence>